<comment type="subcellular location">
    <subcellularLocation>
        <location evidence="1 7">Cell membrane</location>
        <topology evidence="1 7">Multi-pass membrane protein</topology>
    </subcellularLocation>
</comment>
<keyword evidence="3" id="KW-1003">Cell membrane</keyword>
<dbReference type="Proteomes" id="UP000470302">
    <property type="component" value="Unassembled WGS sequence"/>
</dbReference>
<proteinExistence type="inferred from homology"/>
<feature type="transmembrane region" description="Helical" evidence="7">
    <location>
        <begin position="138"/>
        <end position="159"/>
    </location>
</feature>
<gene>
    <name evidence="9" type="ORF">GTP91_06190</name>
</gene>
<feature type="transmembrane region" description="Helical" evidence="7">
    <location>
        <begin position="171"/>
        <end position="191"/>
    </location>
</feature>
<name>A0A845FZW6_9BURK</name>
<evidence type="ECO:0000259" key="8">
    <source>
        <dbReference type="PROSITE" id="PS50928"/>
    </source>
</evidence>
<feature type="domain" description="ABC transmembrane type-1" evidence="8">
    <location>
        <begin position="134"/>
        <end position="349"/>
    </location>
</feature>
<evidence type="ECO:0000256" key="1">
    <source>
        <dbReference type="ARBA" id="ARBA00004651"/>
    </source>
</evidence>
<dbReference type="InterPro" id="IPR000515">
    <property type="entry name" value="MetI-like"/>
</dbReference>
<keyword evidence="2 7" id="KW-0813">Transport</keyword>
<dbReference type="Gene3D" id="1.10.3720.10">
    <property type="entry name" value="MetI-like"/>
    <property type="match status" value="1"/>
</dbReference>
<keyword evidence="6 7" id="KW-0472">Membrane</keyword>
<keyword evidence="4 7" id="KW-0812">Transmembrane</keyword>
<dbReference type="GO" id="GO:0055085">
    <property type="term" value="P:transmembrane transport"/>
    <property type="evidence" value="ECO:0007669"/>
    <property type="project" value="InterPro"/>
</dbReference>
<organism evidence="9 10">
    <name type="scientific">Duganella vulcania</name>
    <dbReference type="NCBI Taxonomy" id="2692166"/>
    <lineage>
        <taxon>Bacteria</taxon>
        <taxon>Pseudomonadati</taxon>
        <taxon>Pseudomonadota</taxon>
        <taxon>Betaproteobacteria</taxon>
        <taxon>Burkholderiales</taxon>
        <taxon>Oxalobacteraceae</taxon>
        <taxon>Telluria group</taxon>
        <taxon>Duganella</taxon>
    </lineage>
</organism>
<dbReference type="CDD" id="cd06261">
    <property type="entry name" value="TM_PBP2"/>
    <property type="match status" value="1"/>
</dbReference>
<dbReference type="InterPro" id="IPR035906">
    <property type="entry name" value="MetI-like_sf"/>
</dbReference>
<dbReference type="AlphaFoldDB" id="A0A845FZW6"/>
<feature type="transmembrane region" description="Helical" evidence="7">
    <location>
        <begin position="222"/>
        <end position="245"/>
    </location>
</feature>
<evidence type="ECO:0000256" key="2">
    <source>
        <dbReference type="ARBA" id="ARBA00022448"/>
    </source>
</evidence>
<dbReference type="PROSITE" id="PS50928">
    <property type="entry name" value="ABC_TM1"/>
    <property type="match status" value="1"/>
</dbReference>
<dbReference type="EMBL" id="WWCW01000012">
    <property type="protein sequence ID" value="MYM86772.1"/>
    <property type="molecule type" value="Genomic_DNA"/>
</dbReference>
<dbReference type="GO" id="GO:0005886">
    <property type="term" value="C:plasma membrane"/>
    <property type="evidence" value="ECO:0007669"/>
    <property type="project" value="UniProtKB-SubCell"/>
</dbReference>
<comment type="caution">
    <text evidence="9">The sequence shown here is derived from an EMBL/GenBank/DDBJ whole genome shotgun (WGS) entry which is preliminary data.</text>
</comment>
<dbReference type="RefSeq" id="WP_161095975.1">
    <property type="nucleotide sequence ID" value="NZ_WWCW01000012.1"/>
</dbReference>
<evidence type="ECO:0000313" key="9">
    <source>
        <dbReference type="EMBL" id="MYM86772.1"/>
    </source>
</evidence>
<sequence>MKLKLGQDSPFAVALFASPAVLLFMLFVALPLLLAAGATLTNHRLMSPEPTRYIGLDNYRRLLALDLAVVEPLRDAGAVLRDEDGVRYPTWRQVRRLHPELGTYREAFHLDLPEALGGARWVLAASDPLFYRSLINTFLFALLVLPLQCGVALGLAVLVNQKIRGRIFFRTVYFAPVVTSMVVASIVWAFMLNTDRGMLNELLRGLLGDPNAGPDWLGDSRYALPAIALMSAWQGAGFQMLVFLAGLQSISPELYEAATLMGANAWQRFVHVTLPGLRNTIVFVLVSTTLLAFGLFTQVDVMTSGGPLDSTSTVVYHAVRSGFKEQDVGYGSTITLVFFVIVLALSWVQRALAAKGEK</sequence>
<comment type="similarity">
    <text evidence="7">Belongs to the binding-protein-dependent transport system permease family.</text>
</comment>
<dbReference type="InterPro" id="IPR051393">
    <property type="entry name" value="ABC_transporter_permease"/>
</dbReference>
<dbReference type="Pfam" id="PF00528">
    <property type="entry name" value="BPD_transp_1"/>
    <property type="match status" value="1"/>
</dbReference>
<evidence type="ECO:0000256" key="7">
    <source>
        <dbReference type="RuleBase" id="RU363032"/>
    </source>
</evidence>
<accession>A0A845FZW6</accession>
<protein>
    <submittedName>
        <fullName evidence="9">ABC transporter permease subunit</fullName>
    </submittedName>
</protein>
<dbReference type="SUPFAM" id="SSF161098">
    <property type="entry name" value="MetI-like"/>
    <property type="match status" value="1"/>
</dbReference>
<keyword evidence="5 7" id="KW-1133">Transmembrane helix</keyword>
<evidence type="ECO:0000313" key="10">
    <source>
        <dbReference type="Proteomes" id="UP000470302"/>
    </source>
</evidence>
<evidence type="ECO:0000256" key="5">
    <source>
        <dbReference type="ARBA" id="ARBA00022989"/>
    </source>
</evidence>
<evidence type="ECO:0000256" key="6">
    <source>
        <dbReference type="ARBA" id="ARBA00023136"/>
    </source>
</evidence>
<evidence type="ECO:0000256" key="3">
    <source>
        <dbReference type="ARBA" id="ARBA00022475"/>
    </source>
</evidence>
<evidence type="ECO:0000256" key="4">
    <source>
        <dbReference type="ARBA" id="ARBA00022692"/>
    </source>
</evidence>
<feature type="transmembrane region" description="Helical" evidence="7">
    <location>
        <begin position="281"/>
        <end position="299"/>
    </location>
</feature>
<dbReference type="PANTHER" id="PTHR30193">
    <property type="entry name" value="ABC TRANSPORTER PERMEASE PROTEIN"/>
    <property type="match status" value="1"/>
</dbReference>
<feature type="transmembrane region" description="Helical" evidence="7">
    <location>
        <begin position="328"/>
        <end position="348"/>
    </location>
</feature>
<reference evidence="9 10" key="1">
    <citation type="submission" date="2020-01" db="EMBL/GenBank/DDBJ databases">
        <title>Novel species isolated from a subtropical stream in China.</title>
        <authorList>
            <person name="Lu H."/>
        </authorList>
    </citation>
    <scope>NUCLEOTIDE SEQUENCE [LARGE SCALE GENOMIC DNA]</scope>
    <source>
        <strain evidence="9 10">FT82W</strain>
    </source>
</reference>
<dbReference type="PANTHER" id="PTHR30193:SF37">
    <property type="entry name" value="INNER MEMBRANE ABC TRANSPORTER PERMEASE PROTEIN YCJO"/>
    <property type="match status" value="1"/>
</dbReference>